<accession>A0AAW2IW69</accession>
<sequence length="358" mass="40497">MWVAKLLRLGYEVQYKKGSENRVADALSIVEHEKEESNSNAITTQIPLWVQEIQTSYEGNTLFQTVVQAKILDATSFPNYEYEAGVLRRSGRICVGSHGGPTMKDDIQRWVKECEICQRSKHGNNPYPGLLQPLPILEQAWSCISMDFVEGLRSSEGPNIAKNFVAKSIFSCSGCTLREQLSITCREEPHNVGWAFAPMVLRRTVSTVVLIHVSCWLVIITPSNRPPGMCMSSEYMFLTMVIPDPSNPKCLIDVYLKSLIEELLQLCHHDRKACFFNCHVQFLPEHHPYRRNKKAFTKNCIENKVARPRLTGGYLLDWIANISPTVETPLSLPDGYGSNNKWTIKKTSFGNSHIGQGF</sequence>
<reference evidence="1" key="1">
    <citation type="submission" date="2020-06" db="EMBL/GenBank/DDBJ databases">
        <authorList>
            <person name="Li T."/>
            <person name="Hu X."/>
            <person name="Zhang T."/>
            <person name="Song X."/>
            <person name="Zhang H."/>
            <person name="Dai N."/>
            <person name="Sheng W."/>
            <person name="Hou X."/>
            <person name="Wei L."/>
        </authorList>
    </citation>
    <scope>NUCLEOTIDE SEQUENCE</scope>
    <source>
        <strain evidence="1">G01</strain>
        <tissue evidence="1">Leaf</tissue>
    </source>
</reference>
<protein>
    <submittedName>
        <fullName evidence="1">Transposon Tf2-11 polyprotein</fullName>
    </submittedName>
</protein>
<reference evidence="1" key="2">
    <citation type="journal article" date="2024" name="Plant">
        <title>Genomic evolution and insights into agronomic trait innovations of Sesamum species.</title>
        <authorList>
            <person name="Miao H."/>
            <person name="Wang L."/>
            <person name="Qu L."/>
            <person name="Liu H."/>
            <person name="Sun Y."/>
            <person name="Le M."/>
            <person name="Wang Q."/>
            <person name="Wei S."/>
            <person name="Zheng Y."/>
            <person name="Lin W."/>
            <person name="Duan Y."/>
            <person name="Cao H."/>
            <person name="Xiong S."/>
            <person name="Wang X."/>
            <person name="Wei L."/>
            <person name="Li C."/>
            <person name="Ma Q."/>
            <person name="Ju M."/>
            <person name="Zhao R."/>
            <person name="Li G."/>
            <person name="Mu C."/>
            <person name="Tian Q."/>
            <person name="Mei H."/>
            <person name="Zhang T."/>
            <person name="Gao T."/>
            <person name="Zhang H."/>
        </authorList>
    </citation>
    <scope>NUCLEOTIDE SEQUENCE</scope>
    <source>
        <strain evidence="1">G01</strain>
    </source>
</reference>
<dbReference type="InterPro" id="IPR004242">
    <property type="entry name" value="Transposase_21"/>
</dbReference>
<dbReference type="PANTHER" id="PTHR35046">
    <property type="entry name" value="ZINC KNUCKLE (CCHC-TYPE) FAMILY PROTEIN"/>
    <property type="match status" value="1"/>
</dbReference>
<organism evidence="1">
    <name type="scientific">Sesamum angustifolium</name>
    <dbReference type="NCBI Taxonomy" id="2727405"/>
    <lineage>
        <taxon>Eukaryota</taxon>
        <taxon>Viridiplantae</taxon>
        <taxon>Streptophyta</taxon>
        <taxon>Embryophyta</taxon>
        <taxon>Tracheophyta</taxon>
        <taxon>Spermatophyta</taxon>
        <taxon>Magnoliopsida</taxon>
        <taxon>eudicotyledons</taxon>
        <taxon>Gunneridae</taxon>
        <taxon>Pentapetalae</taxon>
        <taxon>asterids</taxon>
        <taxon>lamiids</taxon>
        <taxon>Lamiales</taxon>
        <taxon>Pedaliaceae</taxon>
        <taxon>Sesamum</taxon>
    </lineage>
</organism>
<gene>
    <name evidence="1" type="ORF">Sangu_2767100</name>
</gene>
<comment type="caution">
    <text evidence="1">The sequence shown here is derived from an EMBL/GenBank/DDBJ whole genome shotgun (WGS) entry which is preliminary data.</text>
</comment>
<dbReference type="EMBL" id="JACGWK010001577">
    <property type="protein sequence ID" value="KAL0285708.1"/>
    <property type="molecule type" value="Genomic_DNA"/>
</dbReference>
<proteinExistence type="predicted"/>
<name>A0AAW2IW69_9LAMI</name>
<dbReference type="Pfam" id="PF02992">
    <property type="entry name" value="Transposase_21"/>
    <property type="match status" value="1"/>
</dbReference>
<evidence type="ECO:0000313" key="1">
    <source>
        <dbReference type="EMBL" id="KAL0285708.1"/>
    </source>
</evidence>
<dbReference type="AlphaFoldDB" id="A0AAW2IW69"/>
<dbReference type="PANTHER" id="PTHR35046:SF18">
    <property type="entry name" value="RNA-DIRECTED DNA POLYMERASE"/>
    <property type="match status" value="1"/>
</dbReference>